<gene>
    <name evidence="1" type="ORF">GCM10011335_00890</name>
</gene>
<dbReference type="RefSeq" id="WP_188848480.1">
    <property type="nucleotide sequence ID" value="NZ_BMJJ01000001.1"/>
</dbReference>
<evidence type="ECO:0000313" key="2">
    <source>
        <dbReference type="Proteomes" id="UP000613160"/>
    </source>
</evidence>
<reference evidence="1" key="2">
    <citation type="submission" date="2020-09" db="EMBL/GenBank/DDBJ databases">
        <authorList>
            <person name="Sun Q."/>
            <person name="Zhou Y."/>
        </authorList>
    </citation>
    <scope>NUCLEOTIDE SEQUENCE</scope>
    <source>
        <strain evidence="1">CGMCC 1.15493</strain>
    </source>
</reference>
<accession>A0A916V0Z4</accession>
<name>A0A916V0Z4_9HYPH</name>
<sequence>MDFADILDEIARPAASADDDTYRRAGSRASPEFWQVLDQLSEGSAGDAGVMKAAYFADSTLTPEVLVDEWSYGELSLEPQDIAQELGLATVGSVEALSSVRRRFALANHPDRVRPAYRDRANQRMTIANMLIDQAGSRLAR</sequence>
<dbReference type="EMBL" id="BMJJ01000001">
    <property type="protein sequence ID" value="GGD02107.1"/>
    <property type="molecule type" value="Genomic_DNA"/>
</dbReference>
<evidence type="ECO:0000313" key="1">
    <source>
        <dbReference type="EMBL" id="GGD02107.1"/>
    </source>
</evidence>
<comment type="caution">
    <text evidence="1">The sequence shown here is derived from an EMBL/GenBank/DDBJ whole genome shotgun (WGS) entry which is preliminary data.</text>
</comment>
<organism evidence="1 2">
    <name type="scientific">Aureimonas glaciei</name>
    <dbReference type="NCBI Taxonomy" id="1776957"/>
    <lineage>
        <taxon>Bacteria</taxon>
        <taxon>Pseudomonadati</taxon>
        <taxon>Pseudomonadota</taxon>
        <taxon>Alphaproteobacteria</taxon>
        <taxon>Hyphomicrobiales</taxon>
        <taxon>Aurantimonadaceae</taxon>
        <taxon>Aureimonas</taxon>
    </lineage>
</organism>
<protein>
    <submittedName>
        <fullName evidence="1">Uncharacterized protein</fullName>
    </submittedName>
</protein>
<keyword evidence="2" id="KW-1185">Reference proteome</keyword>
<dbReference type="Proteomes" id="UP000613160">
    <property type="component" value="Unassembled WGS sequence"/>
</dbReference>
<dbReference type="AlphaFoldDB" id="A0A916V0Z4"/>
<proteinExistence type="predicted"/>
<reference evidence="1" key="1">
    <citation type="journal article" date="2014" name="Int. J. Syst. Evol. Microbiol.">
        <title>Complete genome sequence of Corynebacterium casei LMG S-19264T (=DSM 44701T), isolated from a smear-ripened cheese.</title>
        <authorList>
            <consortium name="US DOE Joint Genome Institute (JGI-PGF)"/>
            <person name="Walter F."/>
            <person name="Albersmeier A."/>
            <person name="Kalinowski J."/>
            <person name="Ruckert C."/>
        </authorList>
    </citation>
    <scope>NUCLEOTIDE SEQUENCE</scope>
    <source>
        <strain evidence="1">CGMCC 1.15493</strain>
    </source>
</reference>